<dbReference type="PANTHER" id="PTHR43386:SF1">
    <property type="entry name" value="D,D-DIPEPTIDE TRANSPORT SYSTEM PERMEASE PROTEIN DDPC-RELATED"/>
    <property type="match status" value="1"/>
</dbReference>
<sequence length="306" mass="33845">MMDINTQTAFEANIPSAATRYKENLRKNWYKFSRNKLSVIGLVIVLAVVVVAVFAPYVAPFPEHAGSFVDYEHANLAPSTTYLLGTDNIGRDILSRIFFAFRGALYMAFLVLVISLPVGVILGLLAGYFKGTWIDTVIMRTTDIFLAVPPLILALAISSVLKPNLTNAMIAVTVMWWPWYTRLVYGMATSMRNEYFVTAAELIGAGKFHILFREILPNCLSPIFTKMALDVGWVILLGAALSFVGLGEQPPTPALGQMVSDGSRYMPDLWWMTIFPSLAIIIIILGFNLLGDGIRDMLAKGEHDRG</sequence>
<feature type="transmembrane region" description="Helical" evidence="7">
    <location>
        <begin position="104"/>
        <end position="129"/>
    </location>
</feature>
<name>A0A1I2RJP8_9FIRM</name>
<feature type="transmembrane region" description="Helical" evidence="7">
    <location>
        <begin position="269"/>
        <end position="290"/>
    </location>
</feature>
<proteinExistence type="inferred from homology"/>
<dbReference type="InterPro" id="IPR000515">
    <property type="entry name" value="MetI-like"/>
</dbReference>
<dbReference type="PANTHER" id="PTHR43386">
    <property type="entry name" value="OLIGOPEPTIDE TRANSPORT SYSTEM PERMEASE PROTEIN APPC"/>
    <property type="match status" value="1"/>
</dbReference>
<evidence type="ECO:0000256" key="7">
    <source>
        <dbReference type="RuleBase" id="RU363032"/>
    </source>
</evidence>
<gene>
    <name evidence="9" type="ORF">SAMN05660649_01493</name>
</gene>
<dbReference type="AlphaFoldDB" id="A0A1I2RJP8"/>
<keyword evidence="4 7" id="KW-0812">Transmembrane</keyword>
<evidence type="ECO:0000256" key="2">
    <source>
        <dbReference type="ARBA" id="ARBA00022448"/>
    </source>
</evidence>
<dbReference type="CDD" id="cd06261">
    <property type="entry name" value="TM_PBP2"/>
    <property type="match status" value="1"/>
</dbReference>
<evidence type="ECO:0000313" key="10">
    <source>
        <dbReference type="Proteomes" id="UP000199337"/>
    </source>
</evidence>
<keyword evidence="6 7" id="KW-0472">Membrane</keyword>
<dbReference type="InterPro" id="IPR035906">
    <property type="entry name" value="MetI-like_sf"/>
</dbReference>
<keyword evidence="5 7" id="KW-1133">Transmembrane helix</keyword>
<evidence type="ECO:0000256" key="5">
    <source>
        <dbReference type="ARBA" id="ARBA00022989"/>
    </source>
</evidence>
<dbReference type="EMBL" id="FOOX01000004">
    <property type="protein sequence ID" value="SFG37996.1"/>
    <property type="molecule type" value="Genomic_DNA"/>
</dbReference>
<feature type="transmembrane region" description="Helical" evidence="7">
    <location>
        <begin position="141"/>
        <end position="161"/>
    </location>
</feature>
<keyword evidence="2 7" id="KW-0813">Transport</keyword>
<dbReference type="GO" id="GO:0005886">
    <property type="term" value="C:plasma membrane"/>
    <property type="evidence" value="ECO:0007669"/>
    <property type="project" value="UniProtKB-SubCell"/>
</dbReference>
<dbReference type="PROSITE" id="PS50928">
    <property type="entry name" value="ABC_TM1"/>
    <property type="match status" value="1"/>
</dbReference>
<evidence type="ECO:0000313" key="9">
    <source>
        <dbReference type="EMBL" id="SFG37996.1"/>
    </source>
</evidence>
<comment type="similarity">
    <text evidence="7">Belongs to the binding-protein-dependent transport system permease family.</text>
</comment>
<evidence type="ECO:0000256" key="6">
    <source>
        <dbReference type="ARBA" id="ARBA00023136"/>
    </source>
</evidence>
<evidence type="ECO:0000256" key="1">
    <source>
        <dbReference type="ARBA" id="ARBA00004651"/>
    </source>
</evidence>
<reference evidence="10" key="1">
    <citation type="submission" date="2016-10" db="EMBL/GenBank/DDBJ databases">
        <authorList>
            <person name="Varghese N."/>
            <person name="Submissions S."/>
        </authorList>
    </citation>
    <scope>NUCLEOTIDE SEQUENCE [LARGE SCALE GENOMIC DNA]</scope>
    <source>
        <strain evidence="10">DSM 17038</strain>
    </source>
</reference>
<accession>A0A1I2RJP8</accession>
<dbReference type="STRING" id="341036.SAMN05660649_01493"/>
<dbReference type="SUPFAM" id="SSF161098">
    <property type="entry name" value="MetI-like"/>
    <property type="match status" value="1"/>
</dbReference>
<dbReference type="RefSeq" id="WP_238456347.1">
    <property type="nucleotide sequence ID" value="NZ_FOOX01000004.1"/>
</dbReference>
<feature type="transmembrane region" description="Helical" evidence="7">
    <location>
        <begin position="37"/>
        <end position="59"/>
    </location>
</feature>
<keyword evidence="10" id="KW-1185">Reference proteome</keyword>
<protein>
    <submittedName>
        <fullName evidence="9">Peptide/nickel transport system permease protein</fullName>
    </submittedName>
</protein>
<feature type="domain" description="ABC transmembrane type-1" evidence="8">
    <location>
        <begin position="101"/>
        <end position="291"/>
    </location>
</feature>
<dbReference type="GO" id="GO:0055085">
    <property type="term" value="P:transmembrane transport"/>
    <property type="evidence" value="ECO:0007669"/>
    <property type="project" value="InterPro"/>
</dbReference>
<evidence type="ECO:0000256" key="4">
    <source>
        <dbReference type="ARBA" id="ARBA00022692"/>
    </source>
</evidence>
<dbReference type="Pfam" id="PF00528">
    <property type="entry name" value="BPD_transp_1"/>
    <property type="match status" value="1"/>
</dbReference>
<dbReference type="Gene3D" id="1.10.3720.10">
    <property type="entry name" value="MetI-like"/>
    <property type="match status" value="1"/>
</dbReference>
<evidence type="ECO:0000256" key="3">
    <source>
        <dbReference type="ARBA" id="ARBA00022475"/>
    </source>
</evidence>
<dbReference type="Pfam" id="PF12911">
    <property type="entry name" value="OppC_N"/>
    <property type="match status" value="1"/>
</dbReference>
<dbReference type="InterPro" id="IPR050366">
    <property type="entry name" value="BP-dependent_transpt_permease"/>
</dbReference>
<feature type="transmembrane region" description="Helical" evidence="7">
    <location>
        <begin position="167"/>
        <end position="185"/>
    </location>
</feature>
<dbReference type="InterPro" id="IPR025966">
    <property type="entry name" value="OppC_N"/>
</dbReference>
<evidence type="ECO:0000259" key="8">
    <source>
        <dbReference type="PROSITE" id="PS50928"/>
    </source>
</evidence>
<keyword evidence="3" id="KW-1003">Cell membrane</keyword>
<dbReference type="Proteomes" id="UP000199337">
    <property type="component" value="Unassembled WGS sequence"/>
</dbReference>
<comment type="subcellular location">
    <subcellularLocation>
        <location evidence="1 7">Cell membrane</location>
        <topology evidence="1 7">Multi-pass membrane protein</topology>
    </subcellularLocation>
</comment>
<feature type="transmembrane region" description="Helical" evidence="7">
    <location>
        <begin position="231"/>
        <end position="249"/>
    </location>
</feature>
<organism evidence="9 10">
    <name type="scientific">Desulfotruncus arcticus DSM 17038</name>
    <dbReference type="NCBI Taxonomy" id="1121424"/>
    <lineage>
        <taxon>Bacteria</taxon>
        <taxon>Bacillati</taxon>
        <taxon>Bacillota</taxon>
        <taxon>Clostridia</taxon>
        <taxon>Eubacteriales</taxon>
        <taxon>Desulfallaceae</taxon>
        <taxon>Desulfotruncus</taxon>
    </lineage>
</organism>